<dbReference type="GO" id="GO:0005829">
    <property type="term" value="C:cytosol"/>
    <property type="evidence" value="ECO:0007669"/>
    <property type="project" value="TreeGrafter"/>
</dbReference>
<evidence type="ECO:0000256" key="1">
    <source>
        <dbReference type="ARBA" id="ARBA00005871"/>
    </source>
</evidence>
<proteinExistence type="inferred from homology"/>
<dbReference type="PANTHER" id="PTHR21240:SF29">
    <property type="entry name" value="AMIDOHYDROLASE-RELATED DOMAIN-CONTAINING PROTEIN"/>
    <property type="match status" value="1"/>
</dbReference>
<evidence type="ECO:0000313" key="10">
    <source>
        <dbReference type="EMBL" id="KAJ4407186.1"/>
    </source>
</evidence>
<evidence type="ECO:0000259" key="9">
    <source>
        <dbReference type="Pfam" id="PF04909"/>
    </source>
</evidence>
<dbReference type="GO" id="GO:0046872">
    <property type="term" value="F:metal ion binding"/>
    <property type="evidence" value="ECO:0007669"/>
    <property type="project" value="UniProtKB-KW"/>
</dbReference>
<evidence type="ECO:0000256" key="5">
    <source>
        <dbReference type="ARBA" id="ARBA00023239"/>
    </source>
</evidence>
<dbReference type="GO" id="GO:0047596">
    <property type="term" value="F:6-methylsalicylate decarboxylase activity"/>
    <property type="evidence" value="ECO:0007669"/>
    <property type="project" value="UniProtKB-EC"/>
</dbReference>
<dbReference type="GO" id="GO:0016787">
    <property type="term" value="F:hydrolase activity"/>
    <property type="evidence" value="ECO:0007669"/>
    <property type="project" value="InterPro"/>
</dbReference>
<keyword evidence="2" id="KW-0479">Metal-binding</keyword>
<dbReference type="EC" id="4.1.1.52" evidence="7"/>
<accession>A0A9W8ZF26</accession>
<gene>
    <name evidence="10" type="ORF">N0V91_004068</name>
</gene>
<keyword evidence="3 8" id="KW-0210">Decarboxylase</keyword>
<dbReference type="InterPro" id="IPR032466">
    <property type="entry name" value="Metal_Hydrolase"/>
</dbReference>
<evidence type="ECO:0000256" key="6">
    <source>
        <dbReference type="ARBA" id="ARBA00036832"/>
    </source>
</evidence>
<feature type="domain" description="Amidohydrolase-related" evidence="9">
    <location>
        <begin position="4"/>
        <end position="181"/>
    </location>
</feature>
<evidence type="ECO:0000313" key="11">
    <source>
        <dbReference type="Proteomes" id="UP001140510"/>
    </source>
</evidence>
<keyword evidence="5 8" id="KW-0456">Lyase</keyword>
<evidence type="ECO:0000256" key="8">
    <source>
        <dbReference type="RuleBase" id="RU366045"/>
    </source>
</evidence>
<evidence type="ECO:0000256" key="7">
    <source>
        <dbReference type="ARBA" id="ARBA00038889"/>
    </source>
</evidence>
<organism evidence="10 11">
    <name type="scientific">Didymella pomorum</name>
    <dbReference type="NCBI Taxonomy" id="749634"/>
    <lineage>
        <taxon>Eukaryota</taxon>
        <taxon>Fungi</taxon>
        <taxon>Dikarya</taxon>
        <taxon>Ascomycota</taxon>
        <taxon>Pezizomycotina</taxon>
        <taxon>Dothideomycetes</taxon>
        <taxon>Pleosporomycetidae</taxon>
        <taxon>Pleosporales</taxon>
        <taxon>Pleosporineae</taxon>
        <taxon>Didymellaceae</taxon>
        <taxon>Didymella</taxon>
    </lineage>
</organism>
<evidence type="ECO:0000256" key="2">
    <source>
        <dbReference type="ARBA" id="ARBA00022723"/>
    </source>
</evidence>
<dbReference type="PANTHER" id="PTHR21240">
    <property type="entry name" value="2-AMINO-3-CARBOXYLMUCONATE-6-SEMIALDEHYDE DECARBOXYLASE"/>
    <property type="match status" value="1"/>
</dbReference>
<keyword evidence="11" id="KW-1185">Reference proteome</keyword>
<protein>
    <recommendedName>
        <fullName evidence="7">6-methylsalicylate decarboxylase</fullName>
        <ecNumber evidence="7">4.1.1.52</ecNumber>
    </recommendedName>
</protein>
<evidence type="ECO:0000256" key="3">
    <source>
        <dbReference type="ARBA" id="ARBA00022793"/>
    </source>
</evidence>
<sequence>MSKIDVHHHVYSTAYASDRELRQSIVVKTAILSHTYPGPTVKKDPHEAAALARELNMFSVKVRDLNPEHYGFFASIPSPAETELCLAEIRYALDELHADGVVFMTRLGDDNHYLGHADFISVWQELNARRAVVFTHTTSAVGFTQVNASPPLPMMDYPHESARAAMDLILSDRLRLHASSKI</sequence>
<comment type="similarity">
    <text evidence="1">Belongs to the metallo-dependent hydrolases superfamily. ACMSD family.</text>
</comment>
<comment type="catalytic activity">
    <reaction evidence="6">
        <text>6-methylsalicylate + H(+) = 3-methylphenol + CO2</text>
        <dbReference type="Rhea" id="RHEA:23112"/>
        <dbReference type="ChEBI" id="CHEBI:15378"/>
        <dbReference type="ChEBI" id="CHEBI:16526"/>
        <dbReference type="ChEBI" id="CHEBI:17231"/>
        <dbReference type="ChEBI" id="CHEBI:36658"/>
        <dbReference type="EC" id="4.1.1.52"/>
    </reaction>
    <physiologicalReaction direction="left-to-right" evidence="6">
        <dbReference type="Rhea" id="RHEA:23113"/>
    </physiologicalReaction>
</comment>
<dbReference type="SUPFAM" id="SSF51556">
    <property type="entry name" value="Metallo-dependent hydrolases"/>
    <property type="match status" value="1"/>
</dbReference>
<keyword evidence="4" id="KW-0862">Zinc</keyword>
<dbReference type="Gene3D" id="3.20.20.140">
    <property type="entry name" value="Metal-dependent hydrolases"/>
    <property type="match status" value="1"/>
</dbReference>
<comment type="caution">
    <text evidence="10">The sequence shown here is derived from an EMBL/GenBank/DDBJ whole genome shotgun (WGS) entry which is preliminary data.</text>
</comment>
<reference evidence="10" key="1">
    <citation type="submission" date="2022-10" db="EMBL/GenBank/DDBJ databases">
        <title>Tapping the CABI collections for fungal endophytes: first genome assemblies for Collariella, Neodidymelliopsis, Ascochyta clinopodiicola, Didymella pomorum, Didymosphaeria variabile, Neocosmospora piperis and Neocucurbitaria cava.</title>
        <authorList>
            <person name="Hill R."/>
        </authorList>
    </citation>
    <scope>NUCLEOTIDE SEQUENCE</scope>
    <source>
        <strain evidence="10">IMI 355091</strain>
    </source>
</reference>
<dbReference type="GO" id="GO:0019748">
    <property type="term" value="P:secondary metabolic process"/>
    <property type="evidence" value="ECO:0007669"/>
    <property type="project" value="TreeGrafter"/>
</dbReference>
<dbReference type="InterPro" id="IPR032465">
    <property type="entry name" value="ACMSD"/>
</dbReference>
<name>A0A9W8ZF26_9PLEO</name>
<dbReference type="InterPro" id="IPR006680">
    <property type="entry name" value="Amidohydro-rel"/>
</dbReference>
<evidence type="ECO:0000256" key="4">
    <source>
        <dbReference type="ARBA" id="ARBA00022833"/>
    </source>
</evidence>
<dbReference type="OrthoDB" id="2832284at2759"/>
<dbReference type="EMBL" id="JAPEVA010000022">
    <property type="protein sequence ID" value="KAJ4407186.1"/>
    <property type="molecule type" value="Genomic_DNA"/>
</dbReference>
<dbReference type="Pfam" id="PF04909">
    <property type="entry name" value="Amidohydro_2"/>
    <property type="match status" value="1"/>
</dbReference>
<dbReference type="Proteomes" id="UP001140510">
    <property type="component" value="Unassembled WGS sequence"/>
</dbReference>
<dbReference type="AlphaFoldDB" id="A0A9W8ZF26"/>